<evidence type="ECO:0000256" key="1">
    <source>
        <dbReference type="ARBA" id="ARBA00005462"/>
    </source>
</evidence>
<proteinExistence type="inferred from homology"/>
<gene>
    <name evidence="4" type="ORF">M408DRAFT_29363</name>
</gene>
<keyword evidence="2" id="KW-0677">Repeat</keyword>
<dbReference type="GO" id="GO:0043495">
    <property type="term" value="F:protein-membrane adaptor activity"/>
    <property type="evidence" value="ECO:0007669"/>
    <property type="project" value="InterPro"/>
</dbReference>
<reference evidence="5" key="2">
    <citation type="submission" date="2015-01" db="EMBL/GenBank/DDBJ databases">
        <title>Evolutionary Origins and Diversification of the Mycorrhizal Mutualists.</title>
        <authorList>
            <consortium name="DOE Joint Genome Institute"/>
            <consortium name="Mycorrhizal Genomics Consortium"/>
            <person name="Kohler A."/>
            <person name="Kuo A."/>
            <person name="Nagy L.G."/>
            <person name="Floudas D."/>
            <person name="Copeland A."/>
            <person name="Barry K.W."/>
            <person name="Cichocki N."/>
            <person name="Veneault-Fourrey C."/>
            <person name="LaButti K."/>
            <person name="Lindquist E.A."/>
            <person name="Lipzen A."/>
            <person name="Lundell T."/>
            <person name="Morin E."/>
            <person name="Murat C."/>
            <person name="Riley R."/>
            <person name="Ohm R."/>
            <person name="Sun H."/>
            <person name="Tunlid A."/>
            <person name="Henrissat B."/>
            <person name="Grigoriev I.V."/>
            <person name="Hibbett D.S."/>
            <person name="Martin F."/>
        </authorList>
    </citation>
    <scope>NUCLEOTIDE SEQUENCE [LARGE SCALE GENOMIC DNA]</scope>
    <source>
        <strain evidence="5">MAFF 305830</strain>
    </source>
</reference>
<dbReference type="EMBL" id="KN824375">
    <property type="protein sequence ID" value="KIM21659.1"/>
    <property type="molecule type" value="Genomic_DNA"/>
</dbReference>
<dbReference type="InterPro" id="IPR011989">
    <property type="entry name" value="ARM-like"/>
</dbReference>
<dbReference type="PANTHER" id="PTHR47249">
    <property type="entry name" value="VACUOLAR PROTEIN 8"/>
    <property type="match status" value="1"/>
</dbReference>
<comment type="similarity">
    <text evidence="1">Belongs to the beta-catenin family.</text>
</comment>
<dbReference type="InterPro" id="IPR045156">
    <property type="entry name" value="Vac8"/>
</dbReference>
<keyword evidence="5" id="KW-1185">Reference proteome</keyword>
<name>A0A0C3ANR4_SERVB</name>
<evidence type="ECO:0000256" key="2">
    <source>
        <dbReference type="ARBA" id="ARBA00022737"/>
    </source>
</evidence>
<dbReference type="PANTHER" id="PTHR47249:SF1">
    <property type="entry name" value="VACUOLAR PROTEIN 8"/>
    <property type="match status" value="1"/>
</dbReference>
<evidence type="ECO:0000313" key="4">
    <source>
        <dbReference type="EMBL" id="KIM21659.1"/>
    </source>
</evidence>
<accession>A0A0C3ANR4</accession>
<dbReference type="SUPFAM" id="SSF48371">
    <property type="entry name" value="ARM repeat"/>
    <property type="match status" value="2"/>
</dbReference>
<organism evidence="4 5">
    <name type="scientific">Serendipita vermifera MAFF 305830</name>
    <dbReference type="NCBI Taxonomy" id="933852"/>
    <lineage>
        <taxon>Eukaryota</taxon>
        <taxon>Fungi</taxon>
        <taxon>Dikarya</taxon>
        <taxon>Basidiomycota</taxon>
        <taxon>Agaricomycotina</taxon>
        <taxon>Agaricomycetes</taxon>
        <taxon>Sebacinales</taxon>
        <taxon>Serendipitaceae</taxon>
        <taxon>Serendipita</taxon>
    </lineage>
</organism>
<dbReference type="Gene3D" id="1.25.10.10">
    <property type="entry name" value="Leucine-rich Repeat Variant"/>
    <property type="match status" value="4"/>
</dbReference>
<dbReference type="InterPro" id="IPR034085">
    <property type="entry name" value="TOG"/>
</dbReference>
<feature type="domain" description="TOG" evidence="3">
    <location>
        <begin position="1085"/>
        <end position="1314"/>
    </location>
</feature>
<sequence length="1669" mass="188967">MANRRTHAVLSAQDLRPIEIWTQCIFESCDGPNYMAELLNLTMVSKKWKEALMSTRTLWARINVNEGDQDSQATIAVFLHLSGMARLTLTISVPLSSYWDDICKLLLPNNTRIHNIILASNKDSRLPRCQCMGANDSEADEPGRVFKHVIKTLDLFKTKQNLEVTSDIPLRPRMLLPASAQLSTGNWLIHSGSFNTKSLNKKGRRVLRPRQITMSIAHLADIRRYSSNLGHLEYLHFRSKSLDYIEFPAAYIDRKNFLRLPLLTTLHYHARFQPALSQLVNSSARLQHLDIQIGILDVVDAINTLEVATSLRCFTLTLLVLEYDLDPSGKKRPYYSRNITNTISKKRPPLWCLVNVESFKCEIKHFEGKSVPSNLHVDYLWRIFHAIFPNLRHLVWNLPIQSRALLASLARQSQLIHFESTAVPPPTYHQDAGIMLSTLESLSVNDVRIFHGILISNLAHLSMKWQQGVEFLAGANLMQLQSLTLIIPADVKAPVELNPKDFPLLKSILITFHGPDSSFKLPNLPTLTEIRISTRFPRFTQGMKLCASLLCEPEVCPKLEKIYLDSFVQWDVLFFLLKRRNLGPYSAIAKIRELGLSYMTPRFRPVLTSLLDAQEVPLDTTFYRVMEGLSIWEAQLRLLDEHRVGCVYCVYVGIPDCEEPVKIRECPDENGRNVPENQTSDIGEPFEMFSLVEWMTPDKLSIIYPDHDRDWTKKYTEDVLLWRLMAREWSKIHYRTFMCHKRPYAKTILLDSDNRAGNLSKERGLESQLAELEHITKECVEAPYEHNEAKALLQIIRSCLSVYESGLVHNASIYYSDLLSNPRFFEIFKDRHSITGKVAIIAFDNLLKDADFKAQLRVKSPQIVGMLMSGDDDVRKIGVAALVELSKHTELLYETKEVIFEILSYVGRKDLKVKGAALRAFSELAPDGELCQLIDQNIDQVIDILRNKKGRVQKGSVEMLRRLAGCAELHPAINKKLPRVIYMLQDENYDVRANVICALTKLAEYAEFFYSVSTMIDRLVDILQAAGDDIRLSALDALISLAEYASFRNSISSVIPTLVNILKDGKDIMQLHIVYALTKLGKHTEFRGSIGSAIPRLVNILRENGNAIRLCAIDTLTRFAEHAKLFTSISPVIPPPVNTLRDEIDDIRSRAIKTATRLAKHAEVRSSIKSSIPQLVTVLKDKRYGMRSCAINTLAMLAGHAEFLSSIKSAIPQLLDVLKDGDYGVRSSAVDMLAMLADHDELRSPISLVISQLAGMLRHRHQDIRQSAVDILTRISTRNDDSSVGEYFGKLTPENQFLELERIIKERMETPQDNSSTTELVEILRSSLMLGQSNLVHNASFQYSILLSNPRFFEIFMDRESVIGRVAVMAFSRLLKNTDFQAELRLKNPDITGMLLNDDNSVRKIGVMVLVIFVQYPDLLSEIKDVILSIFSKVEEGNPIVQNTVIRAVSGLVGNAKLCHLIGQIITQVIGTLKDMEDGARSSAVETFRRLARHVELRLMIHEKIAAFSDMLGYETYSVRSNASNTDEALAELADPTISRVPIMLKGNYYYVRSSALDVLTKLAEYTDKEYWVRSSAVDALLNLAEHAKFRNIIGPVLSQVVDILKNGDNERRSNAFDALNVLAEHAELRNLLPRLPNNADELVAFKSDDDLEVDLKISSSLFSQDSDY</sequence>
<evidence type="ECO:0000259" key="3">
    <source>
        <dbReference type="SMART" id="SM01349"/>
    </source>
</evidence>
<dbReference type="OrthoDB" id="2754773at2759"/>
<protein>
    <recommendedName>
        <fullName evidence="3">TOG domain-containing protein</fullName>
    </recommendedName>
</protein>
<reference evidence="4 5" key="1">
    <citation type="submission" date="2014-04" db="EMBL/GenBank/DDBJ databases">
        <authorList>
            <consortium name="DOE Joint Genome Institute"/>
            <person name="Kuo A."/>
            <person name="Zuccaro A."/>
            <person name="Kohler A."/>
            <person name="Nagy L.G."/>
            <person name="Floudas D."/>
            <person name="Copeland A."/>
            <person name="Barry K.W."/>
            <person name="Cichocki N."/>
            <person name="Veneault-Fourrey C."/>
            <person name="LaButti K."/>
            <person name="Lindquist E.A."/>
            <person name="Lipzen A."/>
            <person name="Lundell T."/>
            <person name="Morin E."/>
            <person name="Murat C."/>
            <person name="Sun H."/>
            <person name="Tunlid A."/>
            <person name="Henrissat B."/>
            <person name="Grigoriev I.V."/>
            <person name="Hibbett D.S."/>
            <person name="Martin F."/>
            <person name="Nordberg H.P."/>
            <person name="Cantor M.N."/>
            <person name="Hua S.X."/>
        </authorList>
    </citation>
    <scope>NUCLEOTIDE SEQUENCE [LARGE SCALE GENOMIC DNA]</scope>
    <source>
        <strain evidence="4 5">MAFF 305830</strain>
    </source>
</reference>
<dbReference type="STRING" id="933852.A0A0C3ANR4"/>
<evidence type="ECO:0000313" key="5">
    <source>
        <dbReference type="Proteomes" id="UP000054097"/>
    </source>
</evidence>
<dbReference type="Proteomes" id="UP000054097">
    <property type="component" value="Unassembled WGS sequence"/>
</dbReference>
<dbReference type="HOGENOM" id="CLU_003102_0_0_1"/>
<dbReference type="SMART" id="SM01349">
    <property type="entry name" value="TOG"/>
    <property type="match status" value="1"/>
</dbReference>
<dbReference type="InterPro" id="IPR016024">
    <property type="entry name" value="ARM-type_fold"/>
</dbReference>
<dbReference type="GO" id="GO:0071562">
    <property type="term" value="P:nucleus-vacuole junction assembly"/>
    <property type="evidence" value="ECO:0007669"/>
    <property type="project" value="InterPro"/>
</dbReference>